<dbReference type="GO" id="GO:0005634">
    <property type="term" value="C:nucleus"/>
    <property type="evidence" value="ECO:0007669"/>
    <property type="project" value="UniProtKB-SubCell"/>
</dbReference>
<evidence type="ECO:0000256" key="3">
    <source>
        <dbReference type="SAM" id="Coils"/>
    </source>
</evidence>
<feature type="compositionally biased region" description="Low complexity" evidence="4">
    <location>
        <begin position="40"/>
        <end position="51"/>
    </location>
</feature>
<evidence type="ECO:0000256" key="2">
    <source>
        <dbReference type="ARBA" id="ARBA00023242"/>
    </source>
</evidence>
<organism evidence="6 7">
    <name type="scientific">Microbotryum silenes-dioicae</name>
    <dbReference type="NCBI Taxonomy" id="796604"/>
    <lineage>
        <taxon>Eukaryota</taxon>
        <taxon>Fungi</taxon>
        <taxon>Dikarya</taxon>
        <taxon>Basidiomycota</taxon>
        <taxon>Pucciniomycotina</taxon>
        <taxon>Microbotryomycetes</taxon>
        <taxon>Microbotryales</taxon>
        <taxon>Microbotryaceae</taxon>
        <taxon>Microbotryum</taxon>
    </lineage>
</organism>
<dbReference type="AlphaFoldDB" id="A0A2X0LSX6"/>
<feature type="region of interest" description="Disordered" evidence="4">
    <location>
        <begin position="1"/>
        <end position="54"/>
    </location>
</feature>
<gene>
    <name evidence="6" type="primary">BQ5605_C012g06998</name>
    <name evidence="6" type="ORF">BQ5605_C012G06998</name>
</gene>
<dbReference type="SUPFAM" id="SSF57701">
    <property type="entry name" value="Zn2/Cys6 DNA-binding domain"/>
    <property type="match status" value="1"/>
</dbReference>
<dbReference type="EMBL" id="FQNC01000014">
    <property type="protein sequence ID" value="SGY16808.1"/>
    <property type="molecule type" value="Genomic_DNA"/>
</dbReference>
<name>A0A2X0LSX6_9BASI</name>
<proteinExistence type="predicted"/>
<keyword evidence="3" id="KW-0175">Coiled coil</keyword>
<evidence type="ECO:0000313" key="7">
    <source>
        <dbReference type="Proteomes" id="UP000249464"/>
    </source>
</evidence>
<dbReference type="CDD" id="cd00067">
    <property type="entry name" value="GAL4"/>
    <property type="match status" value="1"/>
</dbReference>
<protein>
    <submittedName>
        <fullName evidence="6">BQ5605_C012g06998 protein</fullName>
    </submittedName>
</protein>
<feature type="compositionally biased region" description="Low complexity" evidence="4">
    <location>
        <begin position="1"/>
        <end position="29"/>
    </location>
</feature>
<dbReference type="Proteomes" id="UP000249464">
    <property type="component" value="Unassembled WGS sequence"/>
</dbReference>
<dbReference type="Gene3D" id="4.10.240.10">
    <property type="entry name" value="Zn(2)-C6 fungal-type DNA-binding domain"/>
    <property type="match status" value="1"/>
</dbReference>
<sequence>MASVSPPDGHGPPSSSTSPLEGSTSSSTGAIRTTSGTNIGGDAASSSEASGIPRTGQRAITSCTYCYRRKIRCNKEFPCSNCIARGISDQCHREPVVVRGHVVGGPQERSPLTFEQLNQENVALRKKAAAQERQINALLRAQKQASKGGQAGTPQASALALRPGSREGSYAGFHDSPISGLAPTSGAAPLTSIQPPGALESCELDVLGLRDPKNHNAPFSSDGKSSLRSDIPSHHTVPLLDLVPIETSTFLVENHFRLLEWVHCVVHVPSFLQEHALWLDCLRRGERERVPRYDVLARYFAIIASTLYFLDVEHGAQIGYTAEGMVSLPRIWFNASLEALQRSDFLCHPSLESLQAICILPLIGHAYGESIYFGSLMHCALGLAQNLKFHLLTAEEPRPGLINRELSRRMWKCLIIAECLVPAKNCQPFSLFYPPAQTVDPLNANDEDLSNDVSCVPRPLHEPTIVSHLLGVSRIADLFREFSQVIFSLPTIEAQWDFAISIDNRLLHLLDFCPALKPRATPYPTHVDLNAPFDYLPWARHLWGTFIPLHRIMCLRLFLGKSYHDSQFLPARQICLNSAREFFAERRRPAPKMYRKSWHVSSLTVIAGMVLGTELIHGRPDPASALGLRAEVIEAMQHLADPGNAMTQRGIELLQSMIIEHDRQSSDFIEPAPRTHQVPPSAPTVSHLINNRYPISPPMPSPTQDVRSPQPLVNNHGNGQMTPMPMNPAMAAPHGMPTHWAIPQPAFPPTFPTAAQVPALEALWPSSINEQQDWSWLTGSIEWPTTLFTDVDGQVAEPHASWFGAGQTLPSVL</sequence>
<dbReference type="PANTHER" id="PTHR31001:SF76">
    <property type="entry name" value="ZN(2)-C6 FUNGAL-TYPE DOMAIN-CONTAINING PROTEIN"/>
    <property type="match status" value="1"/>
</dbReference>
<accession>A0A2X0LSX6</accession>
<evidence type="ECO:0000313" key="6">
    <source>
        <dbReference type="EMBL" id="SGY16808.1"/>
    </source>
</evidence>
<dbReference type="GO" id="GO:0000981">
    <property type="term" value="F:DNA-binding transcription factor activity, RNA polymerase II-specific"/>
    <property type="evidence" value="ECO:0007669"/>
    <property type="project" value="InterPro"/>
</dbReference>
<feature type="compositionally biased region" description="Polar residues" evidence="4">
    <location>
        <begin position="143"/>
        <end position="156"/>
    </location>
</feature>
<dbReference type="SMART" id="SM00066">
    <property type="entry name" value="GAL4"/>
    <property type="match status" value="1"/>
</dbReference>
<evidence type="ECO:0000256" key="4">
    <source>
        <dbReference type="SAM" id="MobiDB-lite"/>
    </source>
</evidence>
<dbReference type="InterPro" id="IPR036864">
    <property type="entry name" value="Zn2-C6_fun-type_DNA-bd_sf"/>
</dbReference>
<keyword evidence="2" id="KW-0539">Nucleus</keyword>
<dbReference type="PROSITE" id="PS50048">
    <property type="entry name" value="ZN2_CY6_FUNGAL_2"/>
    <property type="match status" value="1"/>
</dbReference>
<dbReference type="STRING" id="796604.A0A2X0LSX6"/>
<feature type="region of interest" description="Disordered" evidence="4">
    <location>
        <begin position="142"/>
        <end position="176"/>
    </location>
</feature>
<dbReference type="InterPro" id="IPR001138">
    <property type="entry name" value="Zn2Cys6_DnaBD"/>
</dbReference>
<keyword evidence="7" id="KW-1185">Reference proteome</keyword>
<dbReference type="Pfam" id="PF00172">
    <property type="entry name" value="Zn_clus"/>
    <property type="match status" value="1"/>
</dbReference>
<feature type="coiled-coil region" evidence="3">
    <location>
        <begin position="114"/>
        <end position="141"/>
    </location>
</feature>
<dbReference type="CDD" id="cd12148">
    <property type="entry name" value="fungal_TF_MHR"/>
    <property type="match status" value="1"/>
</dbReference>
<feature type="domain" description="Zn(2)-C6 fungal-type" evidence="5">
    <location>
        <begin position="62"/>
        <end position="91"/>
    </location>
</feature>
<dbReference type="InterPro" id="IPR050613">
    <property type="entry name" value="Sec_Metabolite_Reg"/>
</dbReference>
<reference evidence="6 7" key="1">
    <citation type="submission" date="2016-11" db="EMBL/GenBank/DDBJ databases">
        <authorList>
            <person name="Jaros S."/>
            <person name="Januszkiewicz K."/>
            <person name="Wedrychowicz H."/>
        </authorList>
    </citation>
    <scope>NUCLEOTIDE SEQUENCE [LARGE SCALE GENOMIC DNA]</scope>
</reference>
<evidence type="ECO:0000259" key="5">
    <source>
        <dbReference type="PROSITE" id="PS50048"/>
    </source>
</evidence>
<comment type="subcellular location">
    <subcellularLocation>
        <location evidence="1">Nucleus</location>
    </subcellularLocation>
</comment>
<dbReference type="PANTHER" id="PTHR31001">
    <property type="entry name" value="UNCHARACTERIZED TRANSCRIPTIONAL REGULATORY PROTEIN"/>
    <property type="match status" value="1"/>
</dbReference>
<dbReference type="GO" id="GO:0008270">
    <property type="term" value="F:zinc ion binding"/>
    <property type="evidence" value="ECO:0007669"/>
    <property type="project" value="InterPro"/>
</dbReference>
<evidence type="ECO:0000256" key="1">
    <source>
        <dbReference type="ARBA" id="ARBA00004123"/>
    </source>
</evidence>